<keyword evidence="4" id="KW-1185">Reference proteome</keyword>
<dbReference type="EMBL" id="CAUJNA010002458">
    <property type="protein sequence ID" value="CAJ1393027.1"/>
    <property type="molecule type" value="Genomic_DNA"/>
</dbReference>
<feature type="compositionally biased region" description="Basic and acidic residues" evidence="2">
    <location>
        <begin position="396"/>
        <end position="405"/>
    </location>
</feature>
<accession>A0AA36N3G9</accession>
<sequence length="425" mass="46196">MSNWRAVPRVSERSSWARGPRRGEGGRGYGGDIYGALSPGLREQAEGSVEELVNKMEGWSMELQRHCAEDWNQFASILIQCLSGESKKDASQQQFQVAWHGADCLSGVSGREGQAPPSSAATDFHRRRRPMLQIVTAGLEAQDAEIERLRTQLEQMSVRASRKRSQSQDLFTASRLRSVEAAAEEAQRRHAAAIASTAQAKDHLAERMEQLVGAECRRSEHQRLLGERRAQKVAAAAGLAALQQQQEEVLQGVVSARQSLLKAEQVWEQHAEEEIQGRWRVQSLLQEEEARLEAIAPKYRRQLQESQAQVICQPEMREEHAEQVVEKLGHGQGPSIQALPPDASRPLVCLARSRRCPAQIHPRHESGGDVEVAGGVCETGAPAAGGARCAGSQGRGEPRGGEHLTADAAAAAAPPGAPGSRAACL</sequence>
<feature type="region of interest" description="Disordered" evidence="2">
    <location>
        <begin position="1"/>
        <end position="30"/>
    </location>
</feature>
<evidence type="ECO:0000256" key="1">
    <source>
        <dbReference type="SAM" id="Coils"/>
    </source>
</evidence>
<dbReference type="Proteomes" id="UP001178507">
    <property type="component" value="Unassembled WGS sequence"/>
</dbReference>
<proteinExistence type="predicted"/>
<comment type="caution">
    <text evidence="3">The sequence shown here is derived from an EMBL/GenBank/DDBJ whole genome shotgun (WGS) entry which is preliminary data.</text>
</comment>
<evidence type="ECO:0000313" key="3">
    <source>
        <dbReference type="EMBL" id="CAJ1393027.1"/>
    </source>
</evidence>
<dbReference type="AlphaFoldDB" id="A0AA36N3G9"/>
<protein>
    <submittedName>
        <fullName evidence="3">Uncharacterized protein</fullName>
    </submittedName>
</protein>
<keyword evidence="1" id="KW-0175">Coiled coil</keyword>
<evidence type="ECO:0000313" key="4">
    <source>
        <dbReference type="Proteomes" id="UP001178507"/>
    </source>
</evidence>
<feature type="compositionally biased region" description="Low complexity" evidence="2">
    <location>
        <begin position="406"/>
        <end position="425"/>
    </location>
</feature>
<gene>
    <name evidence="3" type="ORF">EVOR1521_LOCUS17977</name>
</gene>
<feature type="region of interest" description="Disordered" evidence="2">
    <location>
        <begin position="383"/>
        <end position="425"/>
    </location>
</feature>
<reference evidence="3" key="1">
    <citation type="submission" date="2023-08" db="EMBL/GenBank/DDBJ databases">
        <authorList>
            <person name="Chen Y."/>
            <person name="Shah S."/>
            <person name="Dougan E. K."/>
            <person name="Thang M."/>
            <person name="Chan C."/>
        </authorList>
    </citation>
    <scope>NUCLEOTIDE SEQUENCE</scope>
</reference>
<organism evidence="3 4">
    <name type="scientific">Effrenium voratum</name>
    <dbReference type="NCBI Taxonomy" id="2562239"/>
    <lineage>
        <taxon>Eukaryota</taxon>
        <taxon>Sar</taxon>
        <taxon>Alveolata</taxon>
        <taxon>Dinophyceae</taxon>
        <taxon>Suessiales</taxon>
        <taxon>Symbiodiniaceae</taxon>
        <taxon>Effrenium</taxon>
    </lineage>
</organism>
<feature type="coiled-coil region" evidence="1">
    <location>
        <begin position="139"/>
        <end position="196"/>
    </location>
</feature>
<evidence type="ECO:0000256" key="2">
    <source>
        <dbReference type="SAM" id="MobiDB-lite"/>
    </source>
</evidence>
<name>A0AA36N3G9_9DINO</name>